<dbReference type="EMBL" id="JAPFQA010000045">
    <property type="protein sequence ID" value="MCZ8548752.1"/>
    <property type="molecule type" value="Genomic_DNA"/>
</dbReference>
<gene>
    <name evidence="2" type="ORF">OOJ09_31795</name>
</gene>
<comment type="caution">
    <text evidence="2">The sequence shown here is derived from an EMBL/GenBank/DDBJ whole genome shotgun (WGS) entry which is preliminary data.</text>
</comment>
<dbReference type="Proteomes" id="UP001152178">
    <property type="component" value="Unassembled WGS sequence"/>
</dbReference>
<sequence>MKQQAAIALIFLVFSANCTFGNTVCNVSGLGPNLETFTFQKCDGALSPAEAIDCVNRLAEEAEDMRVKSEKAIAQAECLCKALNEIAGGLGHYSRLNGTCTIKR</sequence>
<feature type="chain" id="PRO_5047530564" description="Cysteine rich repeat-containing protein" evidence="1">
    <location>
        <begin position="22"/>
        <end position="104"/>
    </location>
</feature>
<evidence type="ECO:0008006" key="4">
    <source>
        <dbReference type="Google" id="ProtNLM"/>
    </source>
</evidence>
<protein>
    <recommendedName>
        <fullName evidence="4">Cysteine rich repeat-containing protein</fullName>
    </recommendedName>
</protein>
<evidence type="ECO:0000256" key="1">
    <source>
        <dbReference type="SAM" id="SignalP"/>
    </source>
</evidence>
<dbReference type="RefSeq" id="WP_269908998.1">
    <property type="nucleotide sequence ID" value="NZ_JAPFQA010000045.1"/>
</dbReference>
<organism evidence="2 3">
    <name type="scientific">Mesorhizobium qingshengii</name>
    <dbReference type="NCBI Taxonomy" id="1165689"/>
    <lineage>
        <taxon>Bacteria</taxon>
        <taxon>Pseudomonadati</taxon>
        <taxon>Pseudomonadota</taxon>
        <taxon>Alphaproteobacteria</taxon>
        <taxon>Hyphomicrobiales</taxon>
        <taxon>Phyllobacteriaceae</taxon>
        <taxon>Mesorhizobium</taxon>
    </lineage>
</organism>
<keyword evidence="1" id="KW-0732">Signal</keyword>
<evidence type="ECO:0000313" key="3">
    <source>
        <dbReference type="Proteomes" id="UP001152178"/>
    </source>
</evidence>
<reference evidence="2" key="1">
    <citation type="submission" date="2022-11" db="EMBL/GenBank/DDBJ databases">
        <authorList>
            <person name="Coimbra C."/>
        </authorList>
    </citation>
    <scope>NUCLEOTIDE SEQUENCE</scope>
    <source>
        <strain evidence="2">Jales19</strain>
    </source>
</reference>
<accession>A0ABT4R4J0</accession>
<name>A0ABT4R4J0_9HYPH</name>
<feature type="signal peptide" evidence="1">
    <location>
        <begin position="1"/>
        <end position="21"/>
    </location>
</feature>
<proteinExistence type="predicted"/>
<evidence type="ECO:0000313" key="2">
    <source>
        <dbReference type="EMBL" id="MCZ8548752.1"/>
    </source>
</evidence>
<keyword evidence="3" id="KW-1185">Reference proteome</keyword>